<reference evidence="1 2" key="1">
    <citation type="submission" date="2014-12" db="EMBL/GenBank/DDBJ databases">
        <title>Draft genome sequences of 29 type strains of Enterococci.</title>
        <authorList>
            <person name="Zhong Z."/>
            <person name="Sun Z."/>
            <person name="Liu W."/>
            <person name="Zhang W."/>
            <person name="Zhang H."/>
        </authorList>
    </citation>
    <scope>NUCLEOTIDE SEQUENCE [LARGE SCALE GENOMIC DNA]</scope>
    <source>
        <strain evidence="1 2">DSM 15687</strain>
    </source>
</reference>
<evidence type="ECO:0000313" key="2">
    <source>
        <dbReference type="Proteomes" id="UP000182152"/>
    </source>
</evidence>
<name>A0A1L8WL80_9ENTE</name>
<dbReference type="AlphaFoldDB" id="A0A1L8WL80"/>
<accession>A0A1L8WL80</accession>
<protein>
    <submittedName>
        <fullName evidence="1">Uncharacterized protein</fullName>
    </submittedName>
</protein>
<dbReference type="Proteomes" id="UP000182152">
    <property type="component" value="Unassembled WGS sequence"/>
</dbReference>
<gene>
    <name evidence="1" type="ORF">RV14_GL002317</name>
</gene>
<sequence>MMNPLERLNALPEEITRTFHSDFLFLIGPDNIQHFPVRHWTHEQKLQELTKRFDHSLMVTTWQEHEVIYSPELPVFALIPKNINKK</sequence>
<proteinExistence type="predicted"/>
<comment type="caution">
    <text evidence="1">The sequence shown here is derived from an EMBL/GenBank/DDBJ whole genome shotgun (WGS) entry which is preliminary data.</text>
</comment>
<dbReference type="STRING" id="150033.RV14_GL002317"/>
<keyword evidence="2" id="KW-1185">Reference proteome</keyword>
<organism evidence="1 2">
    <name type="scientific">Enterococcus ratti</name>
    <dbReference type="NCBI Taxonomy" id="150033"/>
    <lineage>
        <taxon>Bacteria</taxon>
        <taxon>Bacillati</taxon>
        <taxon>Bacillota</taxon>
        <taxon>Bacilli</taxon>
        <taxon>Lactobacillales</taxon>
        <taxon>Enterococcaceae</taxon>
        <taxon>Enterococcus</taxon>
    </lineage>
</organism>
<dbReference type="EMBL" id="JXLB01000009">
    <property type="protein sequence ID" value="OJG81774.1"/>
    <property type="molecule type" value="Genomic_DNA"/>
</dbReference>
<evidence type="ECO:0000313" key="1">
    <source>
        <dbReference type="EMBL" id="OJG81774.1"/>
    </source>
</evidence>